<name>A0A382AG00_9ZZZZ</name>
<sequence>MEVSLSGISENCDRKQLAIDLDETMENSHGLGLSANQMGIMERAFIMFSDFKKREKLVCFNPEILQYSEEQVFEDEGCLSNPGLWLKIKRPESIVIKYEDADGKVTERPFRGLESRIAQHEYDHMEGKNFMNLVSKLRLKMALKRRDKQLKKSNRIKGLA</sequence>
<evidence type="ECO:0008006" key="3">
    <source>
        <dbReference type="Google" id="ProtNLM"/>
    </source>
</evidence>
<dbReference type="NCBIfam" id="TIGR00079">
    <property type="entry name" value="pept_deformyl"/>
    <property type="match status" value="1"/>
</dbReference>
<reference evidence="2" key="1">
    <citation type="submission" date="2018-05" db="EMBL/GenBank/DDBJ databases">
        <authorList>
            <person name="Lanie J.A."/>
            <person name="Ng W.-L."/>
            <person name="Kazmierczak K.M."/>
            <person name="Andrzejewski T.M."/>
            <person name="Davidsen T.M."/>
            <person name="Wayne K.J."/>
            <person name="Tettelin H."/>
            <person name="Glass J.I."/>
            <person name="Rusch D."/>
            <person name="Podicherti R."/>
            <person name="Tsui H.-C.T."/>
            <person name="Winkler M.E."/>
        </authorList>
    </citation>
    <scope>NUCLEOTIDE SEQUENCE</scope>
</reference>
<comment type="similarity">
    <text evidence="1">Belongs to the polypeptide deformylase family.</text>
</comment>
<dbReference type="PRINTS" id="PR01576">
    <property type="entry name" value="PDEFORMYLASE"/>
</dbReference>
<evidence type="ECO:0000256" key="1">
    <source>
        <dbReference type="ARBA" id="ARBA00010759"/>
    </source>
</evidence>
<protein>
    <recommendedName>
        <fullName evidence="3">Peptide deformylase</fullName>
    </recommendedName>
</protein>
<dbReference type="AlphaFoldDB" id="A0A382AG00"/>
<dbReference type="InterPro" id="IPR023635">
    <property type="entry name" value="Peptide_deformylase"/>
</dbReference>
<dbReference type="InterPro" id="IPR036821">
    <property type="entry name" value="Peptide_deformylase_sf"/>
</dbReference>
<organism evidence="2">
    <name type="scientific">marine metagenome</name>
    <dbReference type="NCBI Taxonomy" id="408172"/>
    <lineage>
        <taxon>unclassified sequences</taxon>
        <taxon>metagenomes</taxon>
        <taxon>ecological metagenomes</taxon>
    </lineage>
</organism>
<dbReference type="PANTHER" id="PTHR10458:SF22">
    <property type="entry name" value="PEPTIDE DEFORMYLASE"/>
    <property type="match status" value="1"/>
</dbReference>
<dbReference type="SUPFAM" id="SSF56420">
    <property type="entry name" value="Peptide deformylase"/>
    <property type="match status" value="1"/>
</dbReference>
<dbReference type="GO" id="GO:0042586">
    <property type="term" value="F:peptide deformylase activity"/>
    <property type="evidence" value="ECO:0007669"/>
    <property type="project" value="InterPro"/>
</dbReference>
<dbReference type="HAMAP" id="MF_00163">
    <property type="entry name" value="Pep_deformylase"/>
    <property type="match status" value="1"/>
</dbReference>
<proteinExistence type="inferred from homology"/>
<dbReference type="Gene3D" id="3.90.45.10">
    <property type="entry name" value="Peptide deformylase"/>
    <property type="match status" value="1"/>
</dbReference>
<evidence type="ECO:0000313" key="2">
    <source>
        <dbReference type="EMBL" id="SVB00505.1"/>
    </source>
</evidence>
<dbReference type="Pfam" id="PF01327">
    <property type="entry name" value="Pep_deformylase"/>
    <property type="match status" value="1"/>
</dbReference>
<gene>
    <name evidence="2" type="ORF">METZ01_LOCUS153359</name>
</gene>
<dbReference type="PANTHER" id="PTHR10458">
    <property type="entry name" value="PEPTIDE DEFORMYLASE"/>
    <property type="match status" value="1"/>
</dbReference>
<dbReference type="EMBL" id="UINC01025260">
    <property type="protein sequence ID" value="SVB00505.1"/>
    <property type="molecule type" value="Genomic_DNA"/>
</dbReference>
<dbReference type="CDD" id="cd00487">
    <property type="entry name" value="Pep_deformylase"/>
    <property type="match status" value="1"/>
</dbReference>
<accession>A0A382AG00</accession>
<dbReference type="PIRSF" id="PIRSF004749">
    <property type="entry name" value="Pep_def"/>
    <property type="match status" value="1"/>
</dbReference>